<evidence type="ECO:0000256" key="6">
    <source>
        <dbReference type="ARBA" id="ARBA00022679"/>
    </source>
</evidence>
<evidence type="ECO:0000256" key="9">
    <source>
        <dbReference type="ARBA" id="ARBA00022989"/>
    </source>
</evidence>
<feature type="transmembrane region" description="Helical" evidence="11">
    <location>
        <begin position="25"/>
        <end position="42"/>
    </location>
</feature>
<dbReference type="InterPro" id="IPR000537">
    <property type="entry name" value="UbiA_prenyltransferase"/>
</dbReference>
<dbReference type="InterPro" id="IPR044878">
    <property type="entry name" value="UbiA_sf"/>
</dbReference>
<evidence type="ECO:0000256" key="5">
    <source>
        <dbReference type="ARBA" id="ARBA00022519"/>
    </source>
</evidence>
<feature type="transmembrane region" description="Helical" evidence="11">
    <location>
        <begin position="119"/>
        <end position="136"/>
    </location>
</feature>
<dbReference type="Gene3D" id="1.20.120.1780">
    <property type="entry name" value="UbiA prenyltransferase"/>
    <property type="match status" value="1"/>
</dbReference>
<dbReference type="CDD" id="cd13959">
    <property type="entry name" value="PT_UbiA_COQ2"/>
    <property type="match status" value="1"/>
</dbReference>
<evidence type="ECO:0000256" key="10">
    <source>
        <dbReference type="ARBA" id="ARBA00023136"/>
    </source>
</evidence>
<dbReference type="Proteomes" id="UP001165524">
    <property type="component" value="Unassembled WGS sequence"/>
</dbReference>
<gene>
    <name evidence="11 13" type="primary">ubiA</name>
    <name evidence="13" type="ORF">MU846_03640</name>
</gene>
<comment type="function">
    <text evidence="11">Catalyzes the prenylation of para-hydroxybenzoate (PHB) with an all-trans polyprenyl group. Mediates the second step in the final reaction sequence of ubiquinone-8 (UQ-8) biosynthesis, which is the condensation of the polyisoprenoid side chain with PHB, generating the first membrane-bound Q intermediate 3-octaprenyl-4-hydroxybenzoate.</text>
</comment>
<evidence type="ECO:0000256" key="2">
    <source>
        <dbReference type="ARBA" id="ARBA00004141"/>
    </source>
</evidence>
<comment type="similarity">
    <text evidence="3 11">Belongs to the UbiA prenyltransferase family.</text>
</comment>
<comment type="cofactor">
    <cofactor evidence="1 11">
        <name>Mg(2+)</name>
        <dbReference type="ChEBI" id="CHEBI:18420"/>
    </cofactor>
</comment>
<keyword evidence="11" id="KW-0460">Magnesium</keyword>
<dbReference type="InterPro" id="IPR006370">
    <property type="entry name" value="HB_polyprenyltransferase-like"/>
</dbReference>
<name>A0ABT0E4Q4_9GAMM</name>
<reference evidence="13" key="1">
    <citation type="submission" date="2022-04" db="EMBL/GenBank/DDBJ databases">
        <title>Alcanivorax sp. CY1518 draft genome sequence.</title>
        <authorList>
            <person name="Zhao G."/>
            <person name="An M."/>
        </authorList>
    </citation>
    <scope>NUCLEOTIDE SEQUENCE</scope>
    <source>
        <strain evidence="13">CY1518</strain>
    </source>
</reference>
<dbReference type="RefSeq" id="WP_246950162.1">
    <property type="nucleotide sequence ID" value="NZ_JALKII010000002.1"/>
</dbReference>
<dbReference type="PANTHER" id="PTHR11048">
    <property type="entry name" value="PRENYLTRANSFERASES"/>
    <property type="match status" value="1"/>
</dbReference>
<comment type="subcellular location">
    <subcellularLocation>
        <location evidence="11">Cell inner membrane</location>
        <topology evidence="11">Multi-pass membrane protein</topology>
    </subcellularLocation>
    <subcellularLocation>
        <location evidence="2">Membrane</location>
        <topology evidence="2">Multi-pass membrane protein</topology>
    </subcellularLocation>
</comment>
<dbReference type="PROSITE" id="PS00943">
    <property type="entry name" value="UBIA"/>
    <property type="match status" value="1"/>
</dbReference>
<comment type="pathway">
    <text evidence="11">Cofactor biosynthesis; ubiquinone biosynthesis.</text>
</comment>
<evidence type="ECO:0000256" key="1">
    <source>
        <dbReference type="ARBA" id="ARBA00001946"/>
    </source>
</evidence>
<evidence type="ECO:0000256" key="7">
    <source>
        <dbReference type="ARBA" id="ARBA00022688"/>
    </source>
</evidence>
<dbReference type="HAMAP" id="MF_01635">
    <property type="entry name" value="UbiA"/>
    <property type="match status" value="1"/>
</dbReference>
<keyword evidence="10 11" id="KW-0472">Membrane</keyword>
<keyword evidence="7 11" id="KW-0831">Ubiquinone biosynthesis</keyword>
<dbReference type="Pfam" id="PF01040">
    <property type="entry name" value="UbiA"/>
    <property type="match status" value="1"/>
</dbReference>
<evidence type="ECO:0000256" key="11">
    <source>
        <dbReference type="HAMAP-Rule" id="MF_01635"/>
    </source>
</evidence>
<dbReference type="PANTHER" id="PTHR11048:SF28">
    <property type="entry name" value="4-HYDROXYBENZOATE POLYPRENYLTRANSFERASE, MITOCHONDRIAL"/>
    <property type="match status" value="1"/>
</dbReference>
<feature type="transmembrane region" description="Helical" evidence="11">
    <location>
        <begin position="271"/>
        <end position="291"/>
    </location>
</feature>
<dbReference type="NCBIfam" id="TIGR01474">
    <property type="entry name" value="ubiA_proteo"/>
    <property type="match status" value="1"/>
</dbReference>
<feature type="transmembrane region" description="Helical" evidence="11">
    <location>
        <begin position="48"/>
        <end position="72"/>
    </location>
</feature>
<organism evidence="13 14">
    <name type="scientific">Alcanivorax quisquiliarum</name>
    <dbReference type="NCBI Taxonomy" id="2933565"/>
    <lineage>
        <taxon>Bacteria</taxon>
        <taxon>Pseudomonadati</taxon>
        <taxon>Pseudomonadota</taxon>
        <taxon>Gammaproteobacteria</taxon>
        <taxon>Oceanospirillales</taxon>
        <taxon>Alcanivoracaceae</taxon>
        <taxon>Alcanivorax</taxon>
    </lineage>
</organism>
<comment type="catalytic activity">
    <reaction evidence="11">
        <text>all-trans-octaprenyl diphosphate + 4-hydroxybenzoate = 4-hydroxy-3-(all-trans-octaprenyl)benzoate + diphosphate</text>
        <dbReference type="Rhea" id="RHEA:27782"/>
        <dbReference type="ChEBI" id="CHEBI:1617"/>
        <dbReference type="ChEBI" id="CHEBI:17879"/>
        <dbReference type="ChEBI" id="CHEBI:33019"/>
        <dbReference type="ChEBI" id="CHEBI:57711"/>
        <dbReference type="EC" id="2.5.1.39"/>
    </reaction>
</comment>
<keyword evidence="8 11" id="KW-0812">Transmembrane</keyword>
<evidence type="ECO:0000256" key="4">
    <source>
        <dbReference type="ARBA" id="ARBA00022475"/>
    </source>
</evidence>
<evidence type="ECO:0000256" key="8">
    <source>
        <dbReference type="ARBA" id="ARBA00022692"/>
    </source>
</evidence>
<keyword evidence="9 11" id="KW-1133">Transmembrane helix</keyword>
<accession>A0ABT0E4Q4</accession>
<dbReference type="GO" id="GO:0008412">
    <property type="term" value="F:4-hydroxybenzoate polyprenyltransferase activity"/>
    <property type="evidence" value="ECO:0007669"/>
    <property type="project" value="UniProtKB-EC"/>
</dbReference>
<keyword evidence="4 11" id="KW-1003">Cell membrane</keyword>
<evidence type="ECO:0000313" key="13">
    <source>
        <dbReference type="EMBL" id="MCK0536791.1"/>
    </source>
</evidence>
<feature type="transmembrane region" description="Helical" evidence="11">
    <location>
        <begin position="241"/>
        <end position="259"/>
    </location>
</feature>
<dbReference type="EC" id="2.5.1.39" evidence="11 12"/>
<dbReference type="EMBL" id="JALKII010000002">
    <property type="protein sequence ID" value="MCK0536791.1"/>
    <property type="molecule type" value="Genomic_DNA"/>
</dbReference>
<comment type="caution">
    <text evidence="13">The sequence shown here is derived from an EMBL/GenBank/DDBJ whole genome shotgun (WGS) entry which is preliminary data.</text>
</comment>
<evidence type="ECO:0000256" key="3">
    <source>
        <dbReference type="ARBA" id="ARBA00005985"/>
    </source>
</evidence>
<sequence length="292" mass="32614">MFTAIQTRFPALWPWIQLMRLERPIGALLLLWPTLWAVWIAGDGTPSLTVILVFIAGVWVMRAAGCVINDFADRNFDGSVARTRERPLATGALSAKHALLLFAGLMVLALLLLIPLNRFAFYLAFGGAGLAVLYPFMKRFTFLPQLFLGAAFAWAIPMAFAAEAGSLPAAAWLIFTAKVVWTVAYDTQYAICDREDDLKIGIKSTAILFGEADRLIIGLLQALTLWPLWLLGRGLEFGWPWYAGLAAAALLFVYQQWLIRNREPAACFRAFLNNQWVGLVIFAGLWLQYLLR</sequence>
<evidence type="ECO:0000313" key="14">
    <source>
        <dbReference type="Proteomes" id="UP001165524"/>
    </source>
</evidence>
<protein>
    <recommendedName>
        <fullName evidence="11 12">4-hydroxybenzoate octaprenyltransferase</fullName>
        <ecNumber evidence="11 12">2.5.1.39</ecNumber>
    </recommendedName>
    <alternativeName>
        <fullName evidence="11">4-HB polyprenyltransferase</fullName>
    </alternativeName>
</protein>
<proteinExistence type="inferred from homology"/>
<keyword evidence="5 11" id="KW-0997">Cell inner membrane</keyword>
<keyword evidence="14" id="KW-1185">Reference proteome</keyword>
<evidence type="ECO:0000256" key="12">
    <source>
        <dbReference type="NCBIfam" id="TIGR01474"/>
    </source>
</evidence>
<dbReference type="InterPro" id="IPR039653">
    <property type="entry name" value="Prenyltransferase"/>
</dbReference>
<feature type="transmembrane region" description="Helical" evidence="11">
    <location>
        <begin position="93"/>
        <end position="113"/>
    </location>
</feature>
<dbReference type="Gene3D" id="1.10.357.140">
    <property type="entry name" value="UbiA prenyltransferase"/>
    <property type="match status" value="1"/>
</dbReference>
<dbReference type="InterPro" id="IPR030470">
    <property type="entry name" value="UbiA_prenylTrfase_CS"/>
</dbReference>
<feature type="transmembrane region" description="Helical" evidence="11">
    <location>
        <begin position="143"/>
        <end position="161"/>
    </location>
</feature>
<keyword evidence="6 11" id="KW-0808">Transferase</keyword>